<evidence type="ECO:0000256" key="4">
    <source>
        <dbReference type="ARBA" id="ARBA00023002"/>
    </source>
</evidence>
<dbReference type="EC" id="1.16.1.8" evidence="5"/>
<protein>
    <recommendedName>
        <fullName evidence="6">Methionine synthase reductase</fullName>
        <ecNumber evidence="5">1.16.1.8</ecNumber>
    </recommendedName>
</protein>
<dbReference type="Gene3D" id="1.20.990.10">
    <property type="entry name" value="NADPH-cytochrome p450 Reductase, Chain A, domain 3"/>
    <property type="match status" value="1"/>
</dbReference>
<evidence type="ECO:0000256" key="5">
    <source>
        <dbReference type="ARBA" id="ARBA00039088"/>
    </source>
</evidence>
<dbReference type="GO" id="GO:0050660">
    <property type="term" value="F:flavin adenine dinucleotide binding"/>
    <property type="evidence" value="ECO:0007669"/>
    <property type="project" value="TreeGrafter"/>
</dbReference>
<name>A0A0M4EW60_DROBS</name>
<dbReference type="InterPro" id="IPR017938">
    <property type="entry name" value="Riboflavin_synthase-like_b-brl"/>
</dbReference>
<evidence type="ECO:0000313" key="9">
    <source>
        <dbReference type="Proteomes" id="UP000494163"/>
    </source>
</evidence>
<dbReference type="PRINTS" id="PR00371">
    <property type="entry name" value="FPNCR"/>
</dbReference>
<feature type="domain" description="FAD-binding FR-type" evidence="7">
    <location>
        <begin position="70"/>
        <end position="319"/>
    </location>
</feature>
<dbReference type="GO" id="GO:0009086">
    <property type="term" value="P:methionine biosynthetic process"/>
    <property type="evidence" value="ECO:0007669"/>
    <property type="project" value="TreeGrafter"/>
</dbReference>
<dbReference type="InterPro" id="IPR017927">
    <property type="entry name" value="FAD-bd_FR_type"/>
</dbReference>
<dbReference type="Gene3D" id="2.40.30.10">
    <property type="entry name" value="Translation factors"/>
    <property type="match status" value="1"/>
</dbReference>
<keyword evidence="4" id="KW-0560">Oxidoreductase</keyword>
<dbReference type="OMA" id="WLYVGAK"/>
<evidence type="ECO:0000256" key="1">
    <source>
        <dbReference type="ARBA" id="ARBA00001974"/>
    </source>
</evidence>
<dbReference type="InterPro" id="IPR003097">
    <property type="entry name" value="CysJ-like_FAD-binding"/>
</dbReference>
<dbReference type="GO" id="GO:0005829">
    <property type="term" value="C:cytosol"/>
    <property type="evidence" value="ECO:0007669"/>
    <property type="project" value="TreeGrafter"/>
</dbReference>
<dbReference type="Proteomes" id="UP000494163">
    <property type="component" value="Chromosome 3R"/>
</dbReference>
<proteinExistence type="predicted"/>
<dbReference type="PANTHER" id="PTHR19384:SF84">
    <property type="entry name" value="METHIONINE SYNTHASE REDUCTASE"/>
    <property type="match status" value="1"/>
</dbReference>
<keyword evidence="2" id="KW-0285">Flavoprotein</keyword>
<dbReference type="SUPFAM" id="SSF52343">
    <property type="entry name" value="Ferredoxin reductase-like, C-terminal NADP-linked domain"/>
    <property type="match status" value="1"/>
</dbReference>
<dbReference type="SMR" id="A0A0M4EW60"/>
<dbReference type="OrthoDB" id="1856718at2759"/>
<sequence>MVNTEMTSPSVDTIDIGEYTLKEYVPAKAFESNLKITFTDANEQDIVKPLPGGQLNCGPTLKFPFALEGYLPTCVTIQEANELVTADENTHTKRVLELILDISALGTLDYMPGDTVGILPKNAKTVVEQLLQRLELSEQADSICRVDLSLHCAKKNAKVPGHIPATTTPREIFTHCLSLNAVPQKQFLSALAKYTSNINEREFLASLSSKHGAAHYHTLILEQGLCLQDLLELCPSCKPTLALLVEHLPRLLPRPYSIANSPLECSKHQLSIIFSIRAPKPGVTTSMLDALIAQHKQKEHQKPVELNIYPRMHNAFRYTEEHFTGNQILIAVGTGVAPFLGFLAHKAQNHELATGLTWLYMGAKTPQAIPKLDKLFEWHETGLIQCLNICTSRDSTEGGPKYVHELLEEDAETLVNFLLDPKTVLYVCADGAKISKSISQSLSSCLQQALELNETEAAQEIQEMRTKGKYREDLWI</sequence>
<dbReference type="Pfam" id="PF00175">
    <property type="entry name" value="NAD_binding_1"/>
    <property type="match status" value="1"/>
</dbReference>
<dbReference type="SUPFAM" id="SSF63380">
    <property type="entry name" value="Riboflavin synthase domain-like"/>
    <property type="match status" value="1"/>
</dbReference>
<organism evidence="8 9">
    <name type="scientific">Drosophila busckii</name>
    <name type="common">Fruit fly</name>
    <dbReference type="NCBI Taxonomy" id="30019"/>
    <lineage>
        <taxon>Eukaryota</taxon>
        <taxon>Metazoa</taxon>
        <taxon>Ecdysozoa</taxon>
        <taxon>Arthropoda</taxon>
        <taxon>Hexapoda</taxon>
        <taxon>Insecta</taxon>
        <taxon>Pterygota</taxon>
        <taxon>Neoptera</taxon>
        <taxon>Endopterygota</taxon>
        <taxon>Diptera</taxon>
        <taxon>Brachycera</taxon>
        <taxon>Muscomorpha</taxon>
        <taxon>Ephydroidea</taxon>
        <taxon>Drosophilidae</taxon>
        <taxon>Drosophila</taxon>
    </lineage>
</organism>
<dbReference type="STRING" id="30019.A0A0M4EW60"/>
<evidence type="ECO:0000259" key="7">
    <source>
        <dbReference type="PROSITE" id="PS51384"/>
    </source>
</evidence>
<keyword evidence="9" id="KW-1185">Reference proteome</keyword>
<dbReference type="PANTHER" id="PTHR19384">
    <property type="entry name" value="NITRIC OXIDE SYNTHASE-RELATED"/>
    <property type="match status" value="1"/>
</dbReference>
<evidence type="ECO:0000256" key="3">
    <source>
        <dbReference type="ARBA" id="ARBA00022827"/>
    </source>
</evidence>
<evidence type="ECO:0000256" key="2">
    <source>
        <dbReference type="ARBA" id="ARBA00022630"/>
    </source>
</evidence>
<dbReference type="AlphaFoldDB" id="A0A0M4EW60"/>
<dbReference type="InterPro" id="IPR001709">
    <property type="entry name" value="Flavoprot_Pyr_Nucl_cyt_Rdtase"/>
</dbReference>
<dbReference type="FunFam" id="1.20.990.10:FF:000007">
    <property type="entry name" value="Methionine synthase reductase"/>
    <property type="match status" value="1"/>
</dbReference>
<reference evidence="8 9" key="1">
    <citation type="submission" date="2015-08" db="EMBL/GenBank/DDBJ databases">
        <title>Ancestral chromatin configuration constrains chromatin evolution on differentiating sex chromosomes in Drosophila.</title>
        <authorList>
            <person name="Zhou Q."/>
            <person name="Bachtrog D."/>
        </authorList>
    </citation>
    <scope>NUCLEOTIDE SEQUENCE [LARGE SCALE GENOMIC DNA]</scope>
    <source>
        <tissue evidence="8">Whole larvae</tissue>
    </source>
</reference>
<keyword evidence="3" id="KW-0274">FAD</keyword>
<dbReference type="Gene3D" id="3.40.50.80">
    <property type="entry name" value="Nucleotide-binding domain of ferredoxin-NADP reductase (FNR) module"/>
    <property type="match status" value="1"/>
</dbReference>
<gene>
    <name evidence="8" type="ORF">Dbus_chr3Rg2467</name>
</gene>
<evidence type="ECO:0000256" key="6">
    <source>
        <dbReference type="ARBA" id="ARBA00040659"/>
    </source>
</evidence>
<dbReference type="Pfam" id="PF00667">
    <property type="entry name" value="FAD_binding_1"/>
    <property type="match status" value="1"/>
</dbReference>
<dbReference type="PROSITE" id="PS51384">
    <property type="entry name" value="FAD_FR"/>
    <property type="match status" value="1"/>
</dbReference>
<dbReference type="InterPro" id="IPR039261">
    <property type="entry name" value="FNR_nucleotide-bd"/>
</dbReference>
<dbReference type="InterPro" id="IPR001433">
    <property type="entry name" value="OxRdtase_FAD/NAD-bd"/>
</dbReference>
<accession>A0A0M4EW60</accession>
<dbReference type="GO" id="GO:0030586">
    <property type="term" value="F:[methionine synthase] reductase (NADPH) activity"/>
    <property type="evidence" value="ECO:0007669"/>
    <property type="project" value="UniProtKB-EC"/>
</dbReference>
<dbReference type="InterPro" id="IPR023173">
    <property type="entry name" value="NADPH_Cyt_P450_Rdtase_alpha"/>
</dbReference>
<comment type="cofactor">
    <cofactor evidence="1">
        <name>FAD</name>
        <dbReference type="ChEBI" id="CHEBI:57692"/>
    </cofactor>
</comment>
<dbReference type="EMBL" id="CP012526">
    <property type="protein sequence ID" value="ALC47717.1"/>
    <property type="molecule type" value="Genomic_DNA"/>
</dbReference>
<evidence type="ECO:0000313" key="8">
    <source>
        <dbReference type="EMBL" id="ALC47717.1"/>
    </source>
</evidence>
<dbReference type="GO" id="GO:0010181">
    <property type="term" value="F:FMN binding"/>
    <property type="evidence" value="ECO:0007669"/>
    <property type="project" value="TreeGrafter"/>
</dbReference>
<dbReference type="GO" id="GO:0050667">
    <property type="term" value="P:homocysteine metabolic process"/>
    <property type="evidence" value="ECO:0007669"/>
    <property type="project" value="TreeGrafter"/>
</dbReference>